<dbReference type="GO" id="GO:0005524">
    <property type="term" value="F:ATP binding"/>
    <property type="evidence" value="ECO:0007669"/>
    <property type="project" value="UniProtKB-UniRule"/>
</dbReference>
<keyword evidence="7 10" id="KW-0648">Protein biosynthesis</keyword>
<dbReference type="RefSeq" id="WP_315343525.1">
    <property type="nucleotide sequence ID" value="NZ_JAVDZE010000007.1"/>
</dbReference>
<dbReference type="Proteomes" id="UP001245683">
    <property type="component" value="Unassembled WGS sequence"/>
</dbReference>
<dbReference type="Pfam" id="PF05746">
    <property type="entry name" value="DALR_1"/>
    <property type="match status" value="1"/>
</dbReference>
<evidence type="ECO:0000256" key="8">
    <source>
        <dbReference type="ARBA" id="ARBA00023146"/>
    </source>
</evidence>
<evidence type="ECO:0000256" key="5">
    <source>
        <dbReference type="ARBA" id="ARBA00022741"/>
    </source>
</evidence>
<dbReference type="PANTHER" id="PTHR11956:SF5">
    <property type="entry name" value="ARGININE--TRNA LIGASE, CYTOPLASMIC"/>
    <property type="match status" value="1"/>
</dbReference>
<dbReference type="SUPFAM" id="SSF55190">
    <property type="entry name" value="Arginyl-tRNA synthetase (ArgRS), N-terminal 'additional' domain"/>
    <property type="match status" value="1"/>
</dbReference>
<evidence type="ECO:0000259" key="12">
    <source>
        <dbReference type="SMART" id="SM00836"/>
    </source>
</evidence>
<evidence type="ECO:0000256" key="7">
    <source>
        <dbReference type="ARBA" id="ARBA00022917"/>
    </source>
</evidence>
<evidence type="ECO:0000313" key="15">
    <source>
        <dbReference type="Proteomes" id="UP001245683"/>
    </source>
</evidence>
<reference evidence="14 15" key="1">
    <citation type="submission" date="2023-08" db="EMBL/GenBank/DDBJ databases">
        <title>Draft genome sequence of Thermococcus waiotapuensis WT1T, a thermophilic sulphur-dependent archaeon from order Thermococcales.</title>
        <authorList>
            <person name="Manners S.H."/>
            <person name="Carere C.R."/>
            <person name="Dhami M.K."/>
            <person name="Dobson R.C.J."/>
            <person name="Stott M.B."/>
        </authorList>
    </citation>
    <scope>NUCLEOTIDE SEQUENCE [LARGE SCALE GENOMIC DNA]</scope>
    <source>
        <strain evidence="14 15">WT1</strain>
    </source>
</reference>
<evidence type="ECO:0000313" key="14">
    <source>
        <dbReference type="EMBL" id="MDV3104781.1"/>
    </source>
</evidence>
<keyword evidence="4 10" id="KW-0436">Ligase</keyword>
<feature type="domain" description="DALR anticodon binding" evidence="12">
    <location>
        <begin position="520"/>
        <end position="642"/>
    </location>
</feature>
<evidence type="ECO:0000256" key="4">
    <source>
        <dbReference type="ARBA" id="ARBA00022598"/>
    </source>
</evidence>
<dbReference type="SMART" id="SM01016">
    <property type="entry name" value="Arg_tRNA_synt_N"/>
    <property type="match status" value="1"/>
</dbReference>
<evidence type="ECO:0000259" key="13">
    <source>
        <dbReference type="SMART" id="SM01016"/>
    </source>
</evidence>
<dbReference type="FunFam" id="3.40.50.620:FF:000190">
    <property type="entry name" value="Arginine--tRNA ligase"/>
    <property type="match status" value="1"/>
</dbReference>
<accession>A0AAE4T4I1</accession>
<dbReference type="Gene3D" id="1.10.730.10">
    <property type="entry name" value="Isoleucyl-tRNA Synthetase, Domain 1"/>
    <property type="match status" value="1"/>
</dbReference>
<name>A0AAE4T4I1_9EURY</name>
<dbReference type="HAMAP" id="MF_00123">
    <property type="entry name" value="Arg_tRNA_synth"/>
    <property type="match status" value="1"/>
</dbReference>
<evidence type="ECO:0000256" key="9">
    <source>
        <dbReference type="ARBA" id="ARBA00049339"/>
    </source>
</evidence>
<comment type="caution">
    <text evidence="14">The sequence shown here is derived from an EMBL/GenBank/DDBJ whole genome shotgun (WGS) entry which is preliminary data.</text>
</comment>
<comment type="similarity">
    <text evidence="2 10 11">Belongs to the class-I aminoacyl-tRNA synthetase family.</text>
</comment>
<dbReference type="NCBIfam" id="NF002447">
    <property type="entry name" value="PRK01611.3-4"/>
    <property type="match status" value="1"/>
</dbReference>
<keyword evidence="5 10" id="KW-0547">Nucleotide-binding</keyword>
<dbReference type="InterPro" id="IPR005148">
    <property type="entry name" value="Arg-tRNA-synth_N"/>
</dbReference>
<dbReference type="InterPro" id="IPR036695">
    <property type="entry name" value="Arg-tRNA-synth_N_sf"/>
</dbReference>
<keyword evidence="15" id="KW-1185">Reference proteome</keyword>
<keyword evidence="6 10" id="KW-0067">ATP-binding</keyword>
<evidence type="ECO:0000256" key="3">
    <source>
        <dbReference type="ARBA" id="ARBA00022490"/>
    </source>
</evidence>
<comment type="catalytic activity">
    <reaction evidence="9 10">
        <text>tRNA(Arg) + L-arginine + ATP = L-arginyl-tRNA(Arg) + AMP + diphosphate</text>
        <dbReference type="Rhea" id="RHEA:20301"/>
        <dbReference type="Rhea" id="RHEA-COMP:9658"/>
        <dbReference type="Rhea" id="RHEA-COMP:9673"/>
        <dbReference type="ChEBI" id="CHEBI:30616"/>
        <dbReference type="ChEBI" id="CHEBI:32682"/>
        <dbReference type="ChEBI" id="CHEBI:33019"/>
        <dbReference type="ChEBI" id="CHEBI:78442"/>
        <dbReference type="ChEBI" id="CHEBI:78513"/>
        <dbReference type="ChEBI" id="CHEBI:456215"/>
        <dbReference type="EC" id="6.1.1.19"/>
    </reaction>
</comment>
<dbReference type="InterPro" id="IPR001412">
    <property type="entry name" value="aa-tRNA-synth_I_CS"/>
</dbReference>
<dbReference type="Pfam" id="PF00750">
    <property type="entry name" value="tRNA-synt_1d"/>
    <property type="match status" value="2"/>
</dbReference>
<dbReference type="EC" id="6.1.1.19" evidence="10"/>
<dbReference type="AlphaFoldDB" id="A0AAE4T4I1"/>
<feature type="short sequence motif" description="'HIGH' region" evidence="10">
    <location>
        <begin position="133"/>
        <end position="143"/>
    </location>
</feature>
<proteinExistence type="inferred from homology"/>
<dbReference type="InterPro" id="IPR009080">
    <property type="entry name" value="tRNAsynth_Ia_anticodon-bd"/>
</dbReference>
<keyword evidence="8 10" id="KW-0030">Aminoacyl-tRNA synthetase</keyword>
<dbReference type="GO" id="GO:0006420">
    <property type="term" value="P:arginyl-tRNA aminoacylation"/>
    <property type="evidence" value="ECO:0007669"/>
    <property type="project" value="UniProtKB-UniRule"/>
</dbReference>
<dbReference type="GO" id="GO:0004814">
    <property type="term" value="F:arginine-tRNA ligase activity"/>
    <property type="evidence" value="ECO:0007669"/>
    <property type="project" value="UniProtKB-UniRule"/>
</dbReference>
<evidence type="ECO:0000256" key="2">
    <source>
        <dbReference type="ARBA" id="ARBA00005594"/>
    </source>
</evidence>
<evidence type="ECO:0000256" key="10">
    <source>
        <dbReference type="HAMAP-Rule" id="MF_00123"/>
    </source>
</evidence>
<dbReference type="InterPro" id="IPR035684">
    <property type="entry name" value="ArgRS_core"/>
</dbReference>
<dbReference type="EMBL" id="JAVDZE010000007">
    <property type="protein sequence ID" value="MDV3104781.1"/>
    <property type="molecule type" value="Genomic_DNA"/>
</dbReference>
<dbReference type="FunFam" id="3.30.1360.70:FF:000008">
    <property type="entry name" value="Arginine--tRNA ligase"/>
    <property type="match status" value="1"/>
</dbReference>
<dbReference type="InterPro" id="IPR014729">
    <property type="entry name" value="Rossmann-like_a/b/a_fold"/>
</dbReference>
<protein>
    <recommendedName>
        <fullName evidence="10">Arginine--tRNA ligase</fullName>
        <ecNumber evidence="10">6.1.1.19</ecNumber>
    </recommendedName>
    <alternativeName>
        <fullName evidence="10">Arginyl-tRNA synthetase</fullName>
        <shortName evidence="10">ArgRS</shortName>
    </alternativeName>
</protein>
<dbReference type="CDD" id="cd07956">
    <property type="entry name" value="Anticodon_Ia_Arg"/>
    <property type="match status" value="1"/>
</dbReference>
<evidence type="ECO:0000256" key="11">
    <source>
        <dbReference type="RuleBase" id="RU363038"/>
    </source>
</evidence>
<dbReference type="CDD" id="cd00671">
    <property type="entry name" value="ArgRS_core"/>
    <property type="match status" value="1"/>
</dbReference>
<dbReference type="InterPro" id="IPR001278">
    <property type="entry name" value="Arg-tRNA-ligase"/>
</dbReference>
<gene>
    <name evidence="10" type="primary">argS</name>
    <name evidence="14" type="ORF">RBI02_09590</name>
</gene>
<dbReference type="InterPro" id="IPR008909">
    <property type="entry name" value="DALR_anticod-bd"/>
</dbReference>
<feature type="domain" description="Arginyl tRNA synthetase N-terminal" evidence="13">
    <location>
        <begin position="8"/>
        <end position="95"/>
    </location>
</feature>
<comment type="subcellular location">
    <subcellularLocation>
        <location evidence="1 10">Cytoplasm</location>
    </subcellularLocation>
</comment>
<dbReference type="FunFam" id="1.10.730.10:FF:000008">
    <property type="entry name" value="Arginine--tRNA ligase"/>
    <property type="match status" value="1"/>
</dbReference>
<dbReference type="GO" id="GO:0005737">
    <property type="term" value="C:cytoplasm"/>
    <property type="evidence" value="ECO:0007669"/>
    <property type="project" value="UniProtKB-SubCell"/>
</dbReference>
<dbReference type="SUPFAM" id="SSF47323">
    <property type="entry name" value="Anticodon-binding domain of a subclass of class I aminoacyl-tRNA synthetases"/>
    <property type="match status" value="1"/>
</dbReference>
<keyword evidence="3 10" id="KW-0963">Cytoplasm</keyword>
<dbReference type="PANTHER" id="PTHR11956">
    <property type="entry name" value="ARGINYL-TRNA SYNTHETASE"/>
    <property type="match status" value="1"/>
</dbReference>
<evidence type="ECO:0000256" key="6">
    <source>
        <dbReference type="ARBA" id="ARBA00022840"/>
    </source>
</evidence>
<dbReference type="PRINTS" id="PR01038">
    <property type="entry name" value="TRNASYNTHARG"/>
</dbReference>
<dbReference type="SMART" id="SM00836">
    <property type="entry name" value="DALR_1"/>
    <property type="match status" value="1"/>
</dbReference>
<sequence>MAYADVLEGVKSALRDALGEMLIEAGKEWDGEITFDDTPSPELGDFGTAVAFQLARVFRKAPKLIAEELVARLNGRLPEEIAEVKAVNGYINFYLDYDRFGRKLVGEILEKGAAYGEKDIGKGRKVIVEHTSVNPTKPLHMGHARNAVLGDTMARIMRKLGYTVEVQNYIDDLGVQFAQVLWGYLNLKEEFERIEAELREKGLKEDFIDHTLGLLYVEVNRRTEENPDVDRQVRELMKKLEEGDNGIAETGRKLAERVVKAQMLTTYRMGITYDLLSWESDIVRSGIFGEAYELIEASENFFWAEEGKYKGAFVMDLRKLFPDMKNPFLVLRRSDGTATYTGKDIAYHLWKFGKVKADMLYKLWDRKGNHETWTTAPDGEEMPGKFGRADIVINVIGAEQKHPQMAIKYALQLLGFEDSAKNFYHLAYEHVVRPEGSFSGRKGTWVGFTVDEVLNEAVQRARELVEQKNPGLSEEEKDEIAEAVGVGAVRFNLVKYSPDKIITFRWEDVLNFEGESAPYIQYAHARCASIIKKAEESGIDTNWRSLLEKADFSKLTLREKELIKLLTRFPEIIEQAGKDVKPHLVPAYLNELASLFNRFYMDHPVLKADEGIVEERLLLVMAVKQVLGNGLKLLGIEAPEKM</sequence>
<organism evidence="14 15">
    <name type="scientific">Thermococcus waiotapuensis</name>
    <dbReference type="NCBI Taxonomy" id="90909"/>
    <lineage>
        <taxon>Archaea</taxon>
        <taxon>Methanobacteriati</taxon>
        <taxon>Methanobacteriota</taxon>
        <taxon>Thermococci</taxon>
        <taxon>Thermococcales</taxon>
        <taxon>Thermococcaceae</taxon>
        <taxon>Thermococcus</taxon>
    </lineage>
</organism>
<dbReference type="Pfam" id="PF03485">
    <property type="entry name" value="Arg_tRNA_synt_N"/>
    <property type="match status" value="1"/>
</dbReference>
<dbReference type="Gene3D" id="3.30.1360.70">
    <property type="entry name" value="Arginyl tRNA synthetase N-terminal domain"/>
    <property type="match status" value="1"/>
</dbReference>
<dbReference type="SUPFAM" id="SSF52374">
    <property type="entry name" value="Nucleotidylyl transferase"/>
    <property type="match status" value="1"/>
</dbReference>
<evidence type="ECO:0000256" key="1">
    <source>
        <dbReference type="ARBA" id="ARBA00004496"/>
    </source>
</evidence>
<dbReference type="Gene3D" id="3.40.50.620">
    <property type="entry name" value="HUPs"/>
    <property type="match status" value="1"/>
</dbReference>
<dbReference type="PROSITE" id="PS00178">
    <property type="entry name" value="AA_TRNA_LIGASE_I"/>
    <property type="match status" value="1"/>
</dbReference>